<evidence type="ECO:0000256" key="3">
    <source>
        <dbReference type="ARBA" id="ARBA00025745"/>
    </source>
</evidence>
<sequence>MIFYPKKEFVQINLSDYTLILPSVSVGNVGQLAVDLLISTLPSVKIGIVHHAALYPLVGSDPYNADSTEVVTSADLHVVREHSMVLMQIRSPLIKKERQTFLKEMLSWCKDVAIKNIIILASCNAFERWEHSQIMGSQLRYLTTLAEDREALRSLGAVELEEREDEYGQKHRFLSGAGYVEHLMKMR</sequence>
<evidence type="ECO:0000256" key="2">
    <source>
        <dbReference type="ARBA" id="ARBA00023186"/>
    </source>
</evidence>
<accession>A0AAN8XF43</accession>
<proteinExistence type="inferred from homology"/>
<dbReference type="Gene3D" id="3.40.50.10900">
    <property type="entry name" value="PAC-like subunit"/>
    <property type="match status" value="1"/>
</dbReference>
<dbReference type="Proteomes" id="UP001381693">
    <property type="component" value="Unassembled WGS sequence"/>
</dbReference>
<evidence type="ECO:0000313" key="5">
    <source>
        <dbReference type="Proteomes" id="UP001381693"/>
    </source>
</evidence>
<dbReference type="GO" id="GO:0043248">
    <property type="term" value="P:proteasome assembly"/>
    <property type="evidence" value="ECO:0007669"/>
    <property type="project" value="TreeGrafter"/>
</dbReference>
<dbReference type="InterPro" id="IPR038389">
    <property type="entry name" value="PSMG2_sf"/>
</dbReference>
<name>A0AAN8XF43_HALRR</name>
<protein>
    <recommendedName>
        <fullName evidence="1">Proteasome assembly chaperone 2</fullName>
    </recommendedName>
</protein>
<comment type="similarity">
    <text evidence="3">Belongs to the PSMG2 family.</text>
</comment>
<dbReference type="EMBL" id="JAXCGZ010008085">
    <property type="protein sequence ID" value="KAK7077984.1"/>
    <property type="molecule type" value="Genomic_DNA"/>
</dbReference>
<evidence type="ECO:0000313" key="4">
    <source>
        <dbReference type="EMBL" id="KAK7077984.1"/>
    </source>
</evidence>
<keyword evidence="4" id="KW-0647">Proteasome</keyword>
<dbReference type="InterPro" id="IPR019151">
    <property type="entry name" value="Proteasome_assmbl_chaperone_2"/>
</dbReference>
<evidence type="ECO:0000256" key="1">
    <source>
        <dbReference type="ARBA" id="ARBA00019186"/>
    </source>
</evidence>
<dbReference type="AlphaFoldDB" id="A0AAN8XF43"/>
<dbReference type="GO" id="GO:0005634">
    <property type="term" value="C:nucleus"/>
    <property type="evidence" value="ECO:0007669"/>
    <property type="project" value="TreeGrafter"/>
</dbReference>
<dbReference type="GO" id="GO:0000502">
    <property type="term" value="C:proteasome complex"/>
    <property type="evidence" value="ECO:0007669"/>
    <property type="project" value="UniProtKB-KW"/>
</dbReference>
<organism evidence="4 5">
    <name type="scientific">Halocaridina rubra</name>
    <name type="common">Hawaiian red shrimp</name>
    <dbReference type="NCBI Taxonomy" id="373956"/>
    <lineage>
        <taxon>Eukaryota</taxon>
        <taxon>Metazoa</taxon>
        <taxon>Ecdysozoa</taxon>
        <taxon>Arthropoda</taxon>
        <taxon>Crustacea</taxon>
        <taxon>Multicrustacea</taxon>
        <taxon>Malacostraca</taxon>
        <taxon>Eumalacostraca</taxon>
        <taxon>Eucarida</taxon>
        <taxon>Decapoda</taxon>
        <taxon>Pleocyemata</taxon>
        <taxon>Caridea</taxon>
        <taxon>Atyoidea</taxon>
        <taxon>Atyidae</taxon>
        <taxon>Halocaridina</taxon>
    </lineage>
</organism>
<keyword evidence="5" id="KW-1185">Reference proteome</keyword>
<gene>
    <name evidence="4" type="primary">PSMG2</name>
    <name evidence="4" type="ORF">SK128_023719</name>
</gene>
<dbReference type="PANTHER" id="PTHR12970:SF1">
    <property type="entry name" value="PROTEASOME ASSEMBLY CHAPERONE 2"/>
    <property type="match status" value="1"/>
</dbReference>
<dbReference type="Pfam" id="PF09754">
    <property type="entry name" value="PAC2"/>
    <property type="match status" value="1"/>
</dbReference>
<keyword evidence="2" id="KW-0143">Chaperone</keyword>
<dbReference type="GO" id="GO:0005829">
    <property type="term" value="C:cytosol"/>
    <property type="evidence" value="ECO:0007669"/>
    <property type="project" value="TreeGrafter"/>
</dbReference>
<dbReference type="SUPFAM" id="SSF159659">
    <property type="entry name" value="Cgl1923-like"/>
    <property type="match status" value="1"/>
</dbReference>
<reference evidence="4 5" key="1">
    <citation type="submission" date="2023-11" db="EMBL/GenBank/DDBJ databases">
        <title>Halocaridina rubra genome assembly.</title>
        <authorList>
            <person name="Smith C."/>
        </authorList>
    </citation>
    <scope>NUCLEOTIDE SEQUENCE [LARGE SCALE GENOMIC DNA]</scope>
    <source>
        <strain evidence="4">EP-1</strain>
        <tissue evidence="4">Whole</tissue>
    </source>
</reference>
<dbReference type="PANTHER" id="PTHR12970">
    <property type="entry name" value="PROTEASOME ASSEMBLY CHAPERONE 2"/>
    <property type="match status" value="1"/>
</dbReference>
<comment type="caution">
    <text evidence="4">The sequence shown here is derived from an EMBL/GenBank/DDBJ whole genome shotgun (WGS) entry which is preliminary data.</text>
</comment>
<dbReference type="InterPro" id="IPR016562">
    <property type="entry name" value="Proteasome_assmbl_chp_2_euk"/>
</dbReference>